<evidence type="ECO:0000313" key="2">
    <source>
        <dbReference type="EnsemblMetazoa" id="AATE011951-PA.1"/>
    </source>
</evidence>
<name>A0A182J5W3_ANOAO</name>
<reference evidence="2" key="1">
    <citation type="submission" date="2022-08" db="UniProtKB">
        <authorList>
            <consortium name="EnsemblMetazoa"/>
        </authorList>
    </citation>
    <scope>IDENTIFICATION</scope>
    <source>
        <strain evidence="2">EBRO</strain>
    </source>
</reference>
<proteinExistence type="predicted"/>
<feature type="compositionally biased region" description="Polar residues" evidence="1">
    <location>
        <begin position="54"/>
        <end position="64"/>
    </location>
</feature>
<protein>
    <submittedName>
        <fullName evidence="2">Uncharacterized protein</fullName>
    </submittedName>
</protein>
<dbReference type="AlphaFoldDB" id="A0A182J5W3"/>
<sequence>MLQKPGTCPEMLAVLTAPPLVADPGPAPAGGAGMSWGDGETCEISGADAASEALMSTTDTSVSPSEGWCRAREKIRESTRPAPHSAHAQCPGCTLTGEHHPPSANIIAIIAIINVIIMQNNKCCCHA</sequence>
<organism evidence="2">
    <name type="scientific">Anopheles atroparvus</name>
    <name type="common">European mosquito</name>
    <dbReference type="NCBI Taxonomy" id="41427"/>
    <lineage>
        <taxon>Eukaryota</taxon>
        <taxon>Metazoa</taxon>
        <taxon>Ecdysozoa</taxon>
        <taxon>Arthropoda</taxon>
        <taxon>Hexapoda</taxon>
        <taxon>Insecta</taxon>
        <taxon>Pterygota</taxon>
        <taxon>Neoptera</taxon>
        <taxon>Endopterygota</taxon>
        <taxon>Diptera</taxon>
        <taxon>Nematocera</taxon>
        <taxon>Culicoidea</taxon>
        <taxon>Culicidae</taxon>
        <taxon>Anophelinae</taxon>
        <taxon>Anopheles</taxon>
    </lineage>
</organism>
<evidence type="ECO:0000256" key="1">
    <source>
        <dbReference type="SAM" id="MobiDB-lite"/>
    </source>
</evidence>
<dbReference type="EnsemblMetazoa" id="AATE011951-RA">
    <property type="protein sequence ID" value="AATE011951-PA.1"/>
    <property type="gene ID" value="AATE011951"/>
</dbReference>
<accession>A0A182J5W3</accession>
<feature type="compositionally biased region" description="Basic and acidic residues" evidence="1">
    <location>
        <begin position="69"/>
        <end position="79"/>
    </location>
</feature>
<feature type="region of interest" description="Disordered" evidence="1">
    <location>
        <begin position="47"/>
        <end position="94"/>
    </location>
</feature>
<dbReference type="VEuPathDB" id="VectorBase:AATE011951"/>